<dbReference type="EMBL" id="CP095749">
    <property type="protein sequence ID" value="WEB42139.1"/>
    <property type="molecule type" value="Genomic_DNA"/>
</dbReference>
<reference evidence="1 2" key="1">
    <citation type="submission" date="2022-03" db="EMBL/GenBank/DDBJ databases">
        <title>Streptomyces yunnanensis P86,complete genome.</title>
        <authorList>
            <person name="Chen S."/>
            <person name="Zhang Q."/>
        </authorList>
    </citation>
    <scope>NUCLEOTIDE SEQUENCE [LARGE SCALE GENOMIC DNA]</scope>
    <source>
        <strain evidence="1 2">P86</strain>
    </source>
</reference>
<keyword evidence="2" id="KW-1185">Reference proteome</keyword>
<dbReference type="RefSeq" id="WP_275308853.1">
    <property type="nucleotide sequence ID" value="NZ_CP095749.1"/>
</dbReference>
<evidence type="ECO:0000313" key="2">
    <source>
        <dbReference type="Proteomes" id="UP001218629"/>
    </source>
</evidence>
<name>A0ABY8ABQ2_9ACTN</name>
<organism evidence="1 2">
    <name type="scientific">Streptomyces yunnanensis</name>
    <dbReference type="NCBI Taxonomy" id="156453"/>
    <lineage>
        <taxon>Bacteria</taxon>
        <taxon>Bacillati</taxon>
        <taxon>Actinomycetota</taxon>
        <taxon>Actinomycetes</taxon>
        <taxon>Kitasatosporales</taxon>
        <taxon>Streptomycetaceae</taxon>
        <taxon>Streptomyces</taxon>
    </lineage>
</organism>
<evidence type="ECO:0000313" key="1">
    <source>
        <dbReference type="EMBL" id="WEB42139.1"/>
    </source>
</evidence>
<dbReference type="Proteomes" id="UP001218629">
    <property type="component" value="Chromosome"/>
</dbReference>
<accession>A0ABY8ABQ2</accession>
<protein>
    <recommendedName>
        <fullName evidence="3">YCII-related domain-containing protein</fullName>
    </recommendedName>
</protein>
<gene>
    <name evidence="1" type="ORF">MOV08_24710</name>
</gene>
<evidence type="ECO:0008006" key="3">
    <source>
        <dbReference type="Google" id="ProtNLM"/>
    </source>
</evidence>
<sequence>MLYLVHIHLAPHPMGIPLPLCAAAAVADASPRDAGVVHVTAHPMGGPNPVIGVYLRSETLESAEAAGYTLWRNTVGNLPCMGGWAFLRAEVPLIPQGQW</sequence>
<proteinExistence type="predicted"/>